<feature type="domain" description="OmpA-like" evidence="5">
    <location>
        <begin position="370"/>
        <end position="486"/>
    </location>
</feature>
<evidence type="ECO:0000256" key="2">
    <source>
        <dbReference type="ARBA" id="ARBA00023136"/>
    </source>
</evidence>
<evidence type="ECO:0000256" key="3">
    <source>
        <dbReference type="ARBA" id="ARBA00023237"/>
    </source>
</evidence>
<dbReference type="CDD" id="cd07185">
    <property type="entry name" value="OmpA_C-like"/>
    <property type="match status" value="1"/>
</dbReference>
<evidence type="ECO:0000313" key="7">
    <source>
        <dbReference type="Proteomes" id="UP001449657"/>
    </source>
</evidence>
<dbReference type="PRINTS" id="PR01021">
    <property type="entry name" value="OMPADOMAIN"/>
</dbReference>
<dbReference type="InterPro" id="IPR006665">
    <property type="entry name" value="OmpA-like"/>
</dbReference>
<evidence type="ECO:0000256" key="1">
    <source>
        <dbReference type="ARBA" id="ARBA00004442"/>
    </source>
</evidence>
<evidence type="ECO:0000313" key="6">
    <source>
        <dbReference type="EMBL" id="WZN47730.1"/>
    </source>
</evidence>
<dbReference type="PROSITE" id="PS51123">
    <property type="entry name" value="OMPA_2"/>
    <property type="match status" value="1"/>
</dbReference>
<evidence type="ECO:0000259" key="5">
    <source>
        <dbReference type="PROSITE" id="PS51123"/>
    </source>
</evidence>
<name>A0ABZ2Z663_9BACT</name>
<keyword evidence="3" id="KW-0998">Cell outer membrane</keyword>
<comment type="subcellular location">
    <subcellularLocation>
        <location evidence="1">Cell outer membrane</location>
    </subcellularLocation>
</comment>
<evidence type="ECO:0000256" key="4">
    <source>
        <dbReference type="PROSITE-ProRule" id="PRU00473"/>
    </source>
</evidence>
<proteinExistence type="predicted"/>
<dbReference type="InterPro" id="IPR036737">
    <property type="entry name" value="OmpA-like_sf"/>
</dbReference>
<organism evidence="6 7">
    <name type="scientific">Chitinophaga caseinilytica</name>
    <dbReference type="NCBI Taxonomy" id="2267521"/>
    <lineage>
        <taxon>Bacteria</taxon>
        <taxon>Pseudomonadati</taxon>
        <taxon>Bacteroidota</taxon>
        <taxon>Chitinophagia</taxon>
        <taxon>Chitinophagales</taxon>
        <taxon>Chitinophagaceae</taxon>
        <taxon>Chitinophaga</taxon>
    </lineage>
</organism>
<dbReference type="Proteomes" id="UP001449657">
    <property type="component" value="Chromosome"/>
</dbReference>
<dbReference type="PANTHER" id="PTHR30329:SF21">
    <property type="entry name" value="LIPOPROTEIN YIAD-RELATED"/>
    <property type="match status" value="1"/>
</dbReference>
<keyword evidence="2 4" id="KW-0472">Membrane</keyword>
<protein>
    <submittedName>
        <fullName evidence="6">OmpA family protein</fullName>
    </submittedName>
</protein>
<dbReference type="PANTHER" id="PTHR30329">
    <property type="entry name" value="STATOR ELEMENT OF FLAGELLAR MOTOR COMPLEX"/>
    <property type="match status" value="1"/>
</dbReference>
<dbReference type="InterPro" id="IPR050330">
    <property type="entry name" value="Bact_OuterMem_StrucFunc"/>
</dbReference>
<keyword evidence="7" id="KW-1185">Reference proteome</keyword>
<dbReference type="InterPro" id="IPR006664">
    <property type="entry name" value="OMP_bac"/>
</dbReference>
<dbReference type="Pfam" id="PF00691">
    <property type="entry name" value="OmpA"/>
    <property type="match status" value="1"/>
</dbReference>
<dbReference type="PRINTS" id="PR01023">
    <property type="entry name" value="NAFLGMOTY"/>
</dbReference>
<sequence length="486" mass="54625">MIAALLLPAATRAQNLLANPSFEIINICTEYRAPCAPVAWESVSPASKLLFNYHTYRNKAGHQYIVLLAGDTREERNYAQTRLLCPLRKGQRYRLSGIVGATGKLQPELDFYLSKDYVFREQGRALTDLKPTVTFRKEQVVKELEKNFYRMEMEFEAADDYTHLLMGRMELLPSRRLEGPESVFIDWLELVPVDGSPLCPEASAVEDSLGRRFHRHTLPGQAISSINPVVPLIRPGCVDIDIPGPEIFTATGRERYPRSAARVDSMILRYEPHGGRRVFITGVHFDFATKKFDKQTSAQQAETVRQVLVKDFGFSSDDIKLIVLDSAIPRFDFNSPTGRARNNYVAIEFCVADPSAQPPPPPVIETVKIAPPPDTLVIPDILFKFDRHELNPALFRTLDSLVAKIPRSPGVTLQLVGHTDNAGADDYNLLLSQRRAASLADYLRGKGLGDFILAVSGEGEHRPAFPNDTPEGRRRNRRVEIIIYRQ</sequence>
<accession>A0ABZ2Z663</accession>
<dbReference type="Gene3D" id="3.30.1330.60">
    <property type="entry name" value="OmpA-like domain"/>
    <property type="match status" value="2"/>
</dbReference>
<dbReference type="RefSeq" id="WP_341842355.1">
    <property type="nucleotide sequence ID" value="NZ_CP150096.1"/>
</dbReference>
<gene>
    <name evidence="6" type="ORF">WJU22_06020</name>
</gene>
<dbReference type="EMBL" id="CP150096">
    <property type="protein sequence ID" value="WZN47730.1"/>
    <property type="molecule type" value="Genomic_DNA"/>
</dbReference>
<reference evidence="6 7" key="1">
    <citation type="submission" date="2024-03" db="EMBL/GenBank/DDBJ databases">
        <title>Chitinophaga caseinilytica sp. nov., a casein hydrolysing bacterium isolated from forest soil.</title>
        <authorList>
            <person name="Lee D.S."/>
            <person name="Han D.M."/>
            <person name="Baek J.H."/>
            <person name="Choi D.G."/>
            <person name="Jeon J.H."/>
            <person name="Jeon C.O."/>
        </authorList>
    </citation>
    <scope>NUCLEOTIDE SEQUENCE [LARGE SCALE GENOMIC DNA]</scope>
    <source>
        <strain evidence="6 7">KACC 19118</strain>
    </source>
</reference>
<dbReference type="SUPFAM" id="SSF103088">
    <property type="entry name" value="OmpA-like"/>
    <property type="match status" value="2"/>
</dbReference>